<dbReference type="PANTHER" id="PTHR48081">
    <property type="entry name" value="AB HYDROLASE SUPERFAMILY PROTEIN C4A8.06C"/>
    <property type="match status" value="1"/>
</dbReference>
<dbReference type="Pfam" id="PF07859">
    <property type="entry name" value="Abhydrolase_3"/>
    <property type="match status" value="1"/>
</dbReference>
<proteinExistence type="predicted"/>
<keyword evidence="1 4" id="KW-0378">Hydrolase</keyword>
<organism evidence="4 5">
    <name type="scientific">Nonomuraea bangladeshensis</name>
    <dbReference type="NCBI Taxonomy" id="404385"/>
    <lineage>
        <taxon>Bacteria</taxon>
        <taxon>Bacillati</taxon>
        <taxon>Actinomycetota</taxon>
        <taxon>Actinomycetes</taxon>
        <taxon>Streptosporangiales</taxon>
        <taxon>Streptosporangiaceae</taxon>
        <taxon>Nonomuraea</taxon>
    </lineage>
</organism>
<dbReference type="InterPro" id="IPR050300">
    <property type="entry name" value="GDXG_lipolytic_enzyme"/>
</dbReference>
<name>A0ABV3HIK0_9ACTN</name>
<dbReference type="SUPFAM" id="SSF53474">
    <property type="entry name" value="alpha/beta-Hydrolases"/>
    <property type="match status" value="1"/>
</dbReference>
<dbReference type="InterPro" id="IPR013094">
    <property type="entry name" value="AB_hydrolase_3"/>
</dbReference>
<evidence type="ECO:0000313" key="5">
    <source>
        <dbReference type="Proteomes" id="UP001552427"/>
    </source>
</evidence>
<sequence length="334" mass="35514">MFGTLRVTPPAPGPGGRDRRVAMPFHPELARKLAPLRGVTREDLLTDPEAQRLFAEYVRDPAEWSLPAGVTVEDVTLDGPHGPIPVRTYRTTDTPGRALLWAHGGGFVFGDLDKPEARVVSAELAARTGAFVVSVGYRLARDGVRHPVPIDDVDAAWRWLTGEAAPGVPAALGGASAGAALVLATALRARDRAADGGSAPDLLLLAYPFAHYPNPALDDDVAAEMRELPPFTRFHPADVERMVRAYVGRISDVPPDALPGAARLDGLPATRILLSEYDDLRASGELLERQMREAGVPVSTYLACGMPHGHLNRTPALDEVDASLGYLAAALAAG</sequence>
<comment type="caution">
    <text evidence="4">The sequence shown here is derived from an EMBL/GenBank/DDBJ whole genome shotgun (WGS) entry which is preliminary data.</text>
</comment>
<evidence type="ECO:0000313" key="4">
    <source>
        <dbReference type="EMBL" id="MEV4292367.1"/>
    </source>
</evidence>
<reference evidence="4 5" key="1">
    <citation type="submission" date="2024-06" db="EMBL/GenBank/DDBJ databases">
        <title>The Natural Products Discovery Center: Release of the First 8490 Sequenced Strains for Exploring Actinobacteria Biosynthetic Diversity.</title>
        <authorList>
            <person name="Kalkreuter E."/>
            <person name="Kautsar S.A."/>
            <person name="Yang D."/>
            <person name="Bader C.D."/>
            <person name="Teijaro C.N."/>
            <person name="Fluegel L."/>
            <person name="Davis C.M."/>
            <person name="Simpson J.R."/>
            <person name="Lauterbach L."/>
            <person name="Steele A.D."/>
            <person name="Gui C."/>
            <person name="Meng S."/>
            <person name="Li G."/>
            <person name="Viehrig K."/>
            <person name="Ye F."/>
            <person name="Su P."/>
            <person name="Kiefer A.F."/>
            <person name="Nichols A."/>
            <person name="Cepeda A.J."/>
            <person name="Yan W."/>
            <person name="Fan B."/>
            <person name="Jiang Y."/>
            <person name="Adhikari A."/>
            <person name="Zheng C.-J."/>
            <person name="Schuster L."/>
            <person name="Cowan T.M."/>
            <person name="Smanski M.J."/>
            <person name="Chevrette M.G."/>
            <person name="De Carvalho L.P.S."/>
            <person name="Shen B."/>
        </authorList>
    </citation>
    <scope>NUCLEOTIDE SEQUENCE [LARGE SCALE GENOMIC DNA]</scope>
    <source>
        <strain evidence="4 5">NPDC049574</strain>
    </source>
</reference>
<feature type="region of interest" description="Disordered" evidence="2">
    <location>
        <begin position="1"/>
        <end position="20"/>
    </location>
</feature>
<evidence type="ECO:0000256" key="2">
    <source>
        <dbReference type="SAM" id="MobiDB-lite"/>
    </source>
</evidence>
<feature type="domain" description="Alpha/beta hydrolase fold-3" evidence="3">
    <location>
        <begin position="99"/>
        <end position="310"/>
    </location>
</feature>
<dbReference type="GO" id="GO:0016787">
    <property type="term" value="F:hydrolase activity"/>
    <property type="evidence" value="ECO:0007669"/>
    <property type="project" value="UniProtKB-KW"/>
</dbReference>
<dbReference type="EMBL" id="JBFARM010000018">
    <property type="protein sequence ID" value="MEV4292367.1"/>
    <property type="molecule type" value="Genomic_DNA"/>
</dbReference>
<accession>A0ABV3HIK0</accession>
<evidence type="ECO:0000259" key="3">
    <source>
        <dbReference type="Pfam" id="PF07859"/>
    </source>
</evidence>
<dbReference type="RefSeq" id="WP_364462338.1">
    <property type="nucleotide sequence ID" value="NZ_JBFARM010000018.1"/>
</dbReference>
<dbReference type="PANTHER" id="PTHR48081:SF8">
    <property type="entry name" value="ALPHA_BETA HYDROLASE FOLD-3 DOMAIN-CONTAINING PROTEIN-RELATED"/>
    <property type="match status" value="1"/>
</dbReference>
<dbReference type="Proteomes" id="UP001552427">
    <property type="component" value="Unassembled WGS sequence"/>
</dbReference>
<gene>
    <name evidence="4" type="ORF">AB0K40_43245</name>
</gene>
<keyword evidence="5" id="KW-1185">Reference proteome</keyword>
<dbReference type="Gene3D" id="3.40.50.1820">
    <property type="entry name" value="alpha/beta hydrolase"/>
    <property type="match status" value="1"/>
</dbReference>
<dbReference type="InterPro" id="IPR029058">
    <property type="entry name" value="AB_hydrolase_fold"/>
</dbReference>
<evidence type="ECO:0000256" key="1">
    <source>
        <dbReference type="ARBA" id="ARBA00022801"/>
    </source>
</evidence>
<protein>
    <submittedName>
        <fullName evidence="4">Alpha/beta hydrolase</fullName>
    </submittedName>
</protein>